<sequence length="45" mass="4765">MAPAADAGAVQKLEIANPATALKRSVRVTIEKIIAPPSPRLLTKR</sequence>
<accession>M5EWP1</accession>
<keyword evidence="2" id="KW-1185">Reference proteome</keyword>
<comment type="caution">
    <text evidence="1">The sequence shown here is derived from an EMBL/GenBank/DDBJ whole genome shotgun (WGS) entry which is preliminary data.</text>
</comment>
<gene>
    <name evidence="1" type="ORF">MESS2_740002</name>
</gene>
<name>M5EWP1_9HYPH</name>
<organism evidence="1 2">
    <name type="scientific">Mesorhizobium metallidurans STM 2683</name>
    <dbReference type="NCBI Taxonomy" id="1297569"/>
    <lineage>
        <taxon>Bacteria</taxon>
        <taxon>Pseudomonadati</taxon>
        <taxon>Pseudomonadota</taxon>
        <taxon>Alphaproteobacteria</taxon>
        <taxon>Hyphomicrobiales</taxon>
        <taxon>Phyllobacteriaceae</taxon>
        <taxon>Mesorhizobium</taxon>
    </lineage>
</organism>
<dbReference type="AlphaFoldDB" id="M5EWP1"/>
<evidence type="ECO:0000313" key="1">
    <source>
        <dbReference type="EMBL" id="CCV08375.1"/>
    </source>
</evidence>
<protein>
    <submittedName>
        <fullName evidence="1">Uncharacterized protein</fullName>
    </submittedName>
</protein>
<proteinExistence type="predicted"/>
<dbReference type="EMBL" id="CAUM01000144">
    <property type="protein sequence ID" value="CCV08375.1"/>
    <property type="molecule type" value="Genomic_DNA"/>
</dbReference>
<evidence type="ECO:0000313" key="2">
    <source>
        <dbReference type="Proteomes" id="UP000012062"/>
    </source>
</evidence>
<reference evidence="1 2" key="1">
    <citation type="submission" date="2013-02" db="EMBL/GenBank/DDBJ databases">
        <authorList>
            <person name="Genoscope - CEA"/>
        </authorList>
    </citation>
    <scope>NUCLEOTIDE SEQUENCE [LARGE SCALE GENOMIC DNA]</scope>
    <source>
        <strain evidence="1 2">STM 2683</strain>
    </source>
</reference>
<dbReference type="Proteomes" id="UP000012062">
    <property type="component" value="Unassembled WGS sequence"/>
</dbReference>